<dbReference type="GO" id="GO:0000155">
    <property type="term" value="F:phosphorelay sensor kinase activity"/>
    <property type="evidence" value="ECO:0007669"/>
    <property type="project" value="InterPro"/>
</dbReference>
<organism evidence="7 8">
    <name type="scientific">Egibacter rhizosphaerae</name>
    <dbReference type="NCBI Taxonomy" id="1670831"/>
    <lineage>
        <taxon>Bacteria</taxon>
        <taxon>Bacillati</taxon>
        <taxon>Actinomycetota</taxon>
        <taxon>Nitriliruptoria</taxon>
        <taxon>Egibacterales</taxon>
        <taxon>Egibacteraceae</taxon>
        <taxon>Egibacter</taxon>
    </lineage>
</organism>
<feature type="transmembrane region" description="Helical" evidence="5">
    <location>
        <begin position="94"/>
        <end position="113"/>
    </location>
</feature>
<feature type="domain" description="Signal transduction histidine kinase subgroup 3 dimerisation and phosphoacceptor" evidence="6">
    <location>
        <begin position="288"/>
        <end position="354"/>
    </location>
</feature>
<protein>
    <submittedName>
        <fullName evidence="7">Histidine kinase</fullName>
    </submittedName>
</protein>
<keyword evidence="1" id="KW-0808">Transferase</keyword>
<evidence type="ECO:0000256" key="5">
    <source>
        <dbReference type="SAM" id="Phobius"/>
    </source>
</evidence>
<evidence type="ECO:0000256" key="4">
    <source>
        <dbReference type="SAM" id="MobiDB-lite"/>
    </source>
</evidence>
<dbReference type="InterPro" id="IPR011712">
    <property type="entry name" value="Sig_transdc_His_kin_sub3_dim/P"/>
</dbReference>
<accession>A0A411YBB2</accession>
<reference evidence="7 8" key="1">
    <citation type="submission" date="2019-01" db="EMBL/GenBank/DDBJ databases">
        <title>Egibacter rhizosphaerae EGI 80759T.</title>
        <authorList>
            <person name="Chen D.-D."/>
            <person name="Tian Y."/>
            <person name="Jiao J.-Y."/>
            <person name="Zhang X.-T."/>
            <person name="Zhang Y.-G."/>
            <person name="Zhang Y."/>
            <person name="Xiao M."/>
            <person name="Shu W.-S."/>
            <person name="Li W.-J."/>
        </authorList>
    </citation>
    <scope>NUCLEOTIDE SEQUENCE [LARGE SCALE GENOMIC DNA]</scope>
    <source>
        <strain evidence="7 8">EGI 80759</strain>
    </source>
</reference>
<dbReference type="CDD" id="cd16917">
    <property type="entry name" value="HATPase_UhpB-NarQ-NarX-like"/>
    <property type="match status" value="1"/>
</dbReference>
<dbReference type="InterPro" id="IPR050482">
    <property type="entry name" value="Sensor_HK_TwoCompSys"/>
</dbReference>
<evidence type="ECO:0000256" key="3">
    <source>
        <dbReference type="ARBA" id="ARBA00023012"/>
    </source>
</evidence>
<dbReference type="InterPro" id="IPR036890">
    <property type="entry name" value="HATPase_C_sf"/>
</dbReference>
<feature type="transmembrane region" description="Helical" evidence="5">
    <location>
        <begin position="119"/>
        <end position="139"/>
    </location>
</feature>
<dbReference type="GO" id="GO:0046983">
    <property type="term" value="F:protein dimerization activity"/>
    <property type="evidence" value="ECO:0007669"/>
    <property type="project" value="InterPro"/>
</dbReference>
<name>A0A411YBB2_9ACTN</name>
<keyword evidence="3" id="KW-0902">Two-component regulatory system</keyword>
<keyword evidence="8" id="KW-1185">Reference proteome</keyword>
<dbReference type="OrthoDB" id="5241784at2"/>
<dbReference type="GO" id="GO:0016020">
    <property type="term" value="C:membrane"/>
    <property type="evidence" value="ECO:0007669"/>
    <property type="project" value="InterPro"/>
</dbReference>
<evidence type="ECO:0000313" key="7">
    <source>
        <dbReference type="EMBL" id="QBI18494.1"/>
    </source>
</evidence>
<evidence type="ECO:0000256" key="2">
    <source>
        <dbReference type="ARBA" id="ARBA00022777"/>
    </source>
</evidence>
<dbReference type="AlphaFoldDB" id="A0A411YBB2"/>
<sequence length="485" mass="50261">MAVTGAGRVHGGTVLVGDGLLVVPDLTGSCALFTSIRDRCHPRTAWRWGIMKRMEPSPETTAPDGGPHRDRASMAGPAADTGTDLDRMRRQTRWSSLGIVYALGMIGIAAALATRPLGVGLGVAVAAAVAGSLAAGRLIDRRIAAAAATASPDEHAGDAPLVAVAVVAGLVYAVLAQVADAAPLPAVADEPEGSWFAVPAVANIAVVVTVAGRRWVLAGLLGGLVATVVAAAARFLIVGNLEWVWLVLEGGLVAGVAVASRAELRHWELVVRLERARQLEGALAVAEERLRFAADLHDIQGHHLQVIALKCELAGRVAASDPAAAAGHMAEAEDLARQALADTRGIVQGYRTASLGTELTNATRVLAAAGIDGRLSRDAQVAADEVEDPGRHLLGLVVREATTNVLRHSRADQARLALTLEGATARLDVRNNGANATGKATSPDGTGLATLAERLRAAGGALEWEHDDDWFGLTAWIPVGHEQLS</sequence>
<feature type="transmembrane region" description="Helical" evidence="5">
    <location>
        <begin position="159"/>
        <end position="179"/>
    </location>
</feature>
<keyword evidence="2 7" id="KW-0418">Kinase</keyword>
<dbReference type="SUPFAM" id="SSF55874">
    <property type="entry name" value="ATPase domain of HSP90 chaperone/DNA topoisomerase II/histidine kinase"/>
    <property type="match status" value="1"/>
</dbReference>
<evidence type="ECO:0000259" key="6">
    <source>
        <dbReference type="Pfam" id="PF07730"/>
    </source>
</evidence>
<dbReference type="Gene3D" id="3.30.565.10">
    <property type="entry name" value="Histidine kinase-like ATPase, C-terminal domain"/>
    <property type="match status" value="1"/>
</dbReference>
<dbReference type="Gene3D" id="1.20.5.1930">
    <property type="match status" value="1"/>
</dbReference>
<dbReference type="Pfam" id="PF07730">
    <property type="entry name" value="HisKA_3"/>
    <property type="match status" value="1"/>
</dbReference>
<proteinExistence type="predicted"/>
<gene>
    <name evidence="7" type="ORF">ER308_02200</name>
</gene>
<dbReference type="EMBL" id="CP036402">
    <property type="protein sequence ID" value="QBI18494.1"/>
    <property type="molecule type" value="Genomic_DNA"/>
</dbReference>
<dbReference type="Proteomes" id="UP000291469">
    <property type="component" value="Chromosome"/>
</dbReference>
<feature type="transmembrane region" description="Helical" evidence="5">
    <location>
        <begin position="194"/>
        <end position="211"/>
    </location>
</feature>
<dbReference type="PANTHER" id="PTHR24421">
    <property type="entry name" value="NITRATE/NITRITE SENSOR PROTEIN NARX-RELATED"/>
    <property type="match status" value="1"/>
</dbReference>
<dbReference type="RefSeq" id="WP_131153492.1">
    <property type="nucleotide sequence ID" value="NZ_CP036402.1"/>
</dbReference>
<keyword evidence="5" id="KW-0812">Transmembrane</keyword>
<feature type="transmembrane region" description="Helical" evidence="5">
    <location>
        <begin position="218"/>
        <end position="237"/>
    </location>
</feature>
<keyword evidence="5" id="KW-1133">Transmembrane helix</keyword>
<dbReference type="KEGG" id="erz:ER308_02200"/>
<keyword evidence="5" id="KW-0472">Membrane</keyword>
<dbReference type="PANTHER" id="PTHR24421:SF63">
    <property type="entry name" value="SENSOR HISTIDINE KINASE DESK"/>
    <property type="match status" value="1"/>
</dbReference>
<feature type="region of interest" description="Disordered" evidence="4">
    <location>
        <begin position="54"/>
        <end position="87"/>
    </location>
</feature>
<evidence type="ECO:0000256" key="1">
    <source>
        <dbReference type="ARBA" id="ARBA00022679"/>
    </source>
</evidence>
<evidence type="ECO:0000313" key="8">
    <source>
        <dbReference type="Proteomes" id="UP000291469"/>
    </source>
</evidence>